<dbReference type="PANTHER" id="PTHR43151">
    <property type="entry name" value="FEOA FAMILY PROTEIN"/>
    <property type="match status" value="1"/>
</dbReference>
<dbReference type="InterPro" id="IPR038157">
    <property type="entry name" value="FeoA_core_dom"/>
</dbReference>
<evidence type="ECO:0000256" key="1">
    <source>
        <dbReference type="ARBA" id="ARBA00023004"/>
    </source>
</evidence>
<keyword evidence="1" id="KW-0408">Iron</keyword>
<evidence type="ECO:0000313" key="4">
    <source>
        <dbReference type="Proteomes" id="UP000886814"/>
    </source>
</evidence>
<dbReference type="GO" id="GO:0046914">
    <property type="term" value="F:transition metal ion binding"/>
    <property type="evidence" value="ECO:0007669"/>
    <property type="project" value="InterPro"/>
</dbReference>
<accession>A0A9D1PFB0</accession>
<dbReference type="InterPro" id="IPR007167">
    <property type="entry name" value="Fe-transptr_FeoA-like"/>
</dbReference>
<dbReference type="PANTHER" id="PTHR43151:SF1">
    <property type="entry name" value="SSR2333 PROTEIN"/>
    <property type="match status" value="1"/>
</dbReference>
<feature type="domain" description="Ferrous iron transporter FeoA-like" evidence="2">
    <location>
        <begin position="1"/>
        <end position="72"/>
    </location>
</feature>
<dbReference type="Proteomes" id="UP000886814">
    <property type="component" value="Unassembled WGS sequence"/>
</dbReference>
<dbReference type="EMBL" id="DXIQ01000097">
    <property type="protein sequence ID" value="HIV40083.1"/>
    <property type="molecule type" value="Genomic_DNA"/>
</dbReference>
<evidence type="ECO:0000313" key="3">
    <source>
        <dbReference type="EMBL" id="HIV40083.1"/>
    </source>
</evidence>
<dbReference type="Pfam" id="PF04023">
    <property type="entry name" value="FeoA"/>
    <property type="match status" value="1"/>
</dbReference>
<protein>
    <submittedName>
        <fullName evidence="3">Ferrous iron transport protein A</fullName>
    </submittedName>
</protein>
<comment type="caution">
    <text evidence="3">The sequence shown here is derived from an EMBL/GenBank/DDBJ whole genome shotgun (WGS) entry which is preliminary data.</text>
</comment>
<reference evidence="3" key="1">
    <citation type="journal article" date="2021" name="PeerJ">
        <title>Extensive microbial diversity within the chicken gut microbiome revealed by metagenomics and culture.</title>
        <authorList>
            <person name="Gilroy R."/>
            <person name="Ravi A."/>
            <person name="Getino M."/>
            <person name="Pursley I."/>
            <person name="Horton D.L."/>
            <person name="Alikhan N.F."/>
            <person name="Baker D."/>
            <person name="Gharbi K."/>
            <person name="Hall N."/>
            <person name="Watson M."/>
            <person name="Adriaenssens E.M."/>
            <person name="Foster-Nyarko E."/>
            <person name="Jarju S."/>
            <person name="Secka A."/>
            <person name="Antonio M."/>
            <person name="Oren A."/>
            <person name="Chaudhuri R.R."/>
            <person name="La Ragione R."/>
            <person name="Hildebrand F."/>
            <person name="Pallen M.J."/>
        </authorList>
    </citation>
    <scope>NUCLEOTIDE SEQUENCE</scope>
    <source>
        <strain evidence="3">CHK195-9823</strain>
    </source>
</reference>
<dbReference type="SMART" id="SM00899">
    <property type="entry name" value="FeoA"/>
    <property type="match status" value="1"/>
</dbReference>
<dbReference type="AlphaFoldDB" id="A0A9D1PFB0"/>
<dbReference type="InterPro" id="IPR008988">
    <property type="entry name" value="Transcriptional_repressor_C"/>
</dbReference>
<dbReference type="InterPro" id="IPR053184">
    <property type="entry name" value="FeoA-like"/>
</dbReference>
<organism evidence="3 4">
    <name type="scientific">Candidatus Blautia stercorigallinarum</name>
    <dbReference type="NCBI Taxonomy" id="2838501"/>
    <lineage>
        <taxon>Bacteria</taxon>
        <taxon>Bacillati</taxon>
        <taxon>Bacillota</taxon>
        <taxon>Clostridia</taxon>
        <taxon>Lachnospirales</taxon>
        <taxon>Lachnospiraceae</taxon>
        <taxon>Blautia</taxon>
    </lineage>
</organism>
<evidence type="ECO:0000259" key="2">
    <source>
        <dbReference type="SMART" id="SM00899"/>
    </source>
</evidence>
<gene>
    <name evidence="3" type="ORF">H9747_13995</name>
</gene>
<name>A0A9D1PFB0_9FIRM</name>
<sequence>MKLNETPIEKDFRVADVREDEKILRRLEALGILEGTRVRVLNRKRNGATIIKVRGSRWALGNDIAQGIEVEELTDEK</sequence>
<reference evidence="3" key="2">
    <citation type="submission" date="2021-04" db="EMBL/GenBank/DDBJ databases">
        <authorList>
            <person name="Gilroy R."/>
        </authorList>
    </citation>
    <scope>NUCLEOTIDE SEQUENCE</scope>
    <source>
        <strain evidence="3">CHK195-9823</strain>
    </source>
</reference>
<dbReference type="SUPFAM" id="SSF50037">
    <property type="entry name" value="C-terminal domain of transcriptional repressors"/>
    <property type="match status" value="1"/>
</dbReference>
<dbReference type="Gene3D" id="2.30.30.90">
    <property type="match status" value="1"/>
</dbReference>
<proteinExistence type="predicted"/>